<dbReference type="Proteomes" id="UP000694864">
    <property type="component" value="Chromosome 7"/>
</dbReference>
<proteinExistence type="predicted"/>
<evidence type="ECO:0000259" key="11">
    <source>
        <dbReference type="Pfam" id="PF13947"/>
    </source>
</evidence>
<sequence length="303" mass="33483">MYHLPTFCLIIFFIFSSIHHLPCASSNQRLGWCETPFQCGNITAGFPFSGGNRRKDCGHPLLQLHCNKNNITSLFISNQKYSVLHLDQTSNTLTVAKQDLLGSFCSSVFTNTTLPPETFKLSPTYKTITVFYQCSSLPPSLSSYTCPDIGPISVSENPGIKPENCSSSFTLMVPTSFVTKEKELNVTNLESVLRKGFEVKVVINENACQECLSSHGRCHGFNEILTPGVKCHPPKDAEGTCGYNQTSLAFLCYCKDPYSLSCGSTKSKVSLIPGVPLQETNLLASLILCRKIKRLHFESLNKK</sequence>
<evidence type="ECO:0000313" key="13">
    <source>
        <dbReference type="Proteomes" id="UP000694864"/>
    </source>
</evidence>
<dbReference type="Pfam" id="PF13947">
    <property type="entry name" value="GUB_WAK_bind"/>
    <property type="match status" value="1"/>
</dbReference>
<evidence type="ECO:0000256" key="2">
    <source>
        <dbReference type="ARBA" id="ARBA00012513"/>
    </source>
</evidence>
<comment type="subcellular location">
    <subcellularLocation>
        <location evidence="1">Membrane</location>
        <topology evidence="1">Single-pass type I membrane protein</topology>
    </subcellularLocation>
</comment>
<evidence type="ECO:0000256" key="3">
    <source>
        <dbReference type="ARBA" id="ARBA00022692"/>
    </source>
</evidence>
<dbReference type="GeneID" id="104701283"/>
<evidence type="ECO:0000313" key="14">
    <source>
        <dbReference type="RefSeq" id="XP_010415236.1"/>
    </source>
</evidence>
<feature type="signal peptide" evidence="10">
    <location>
        <begin position="1"/>
        <end position="20"/>
    </location>
</feature>
<keyword evidence="6" id="KW-0472">Membrane</keyword>
<evidence type="ECO:0000256" key="4">
    <source>
        <dbReference type="ARBA" id="ARBA00022729"/>
    </source>
</evidence>
<dbReference type="InterPro" id="IPR032872">
    <property type="entry name" value="WAK_assoc_C"/>
</dbReference>
<dbReference type="RefSeq" id="XP_010415236.1">
    <property type="nucleotide sequence ID" value="XM_010416934.2"/>
</dbReference>
<dbReference type="PANTHER" id="PTHR33138">
    <property type="entry name" value="OS01G0690200 PROTEIN"/>
    <property type="match status" value="1"/>
</dbReference>
<evidence type="ECO:0000256" key="1">
    <source>
        <dbReference type="ARBA" id="ARBA00004479"/>
    </source>
</evidence>
<dbReference type="Pfam" id="PF14380">
    <property type="entry name" value="WAK_assoc"/>
    <property type="match status" value="2"/>
</dbReference>
<keyword evidence="5" id="KW-1133">Transmembrane helix</keyword>
<dbReference type="EC" id="2.7.11.1" evidence="2"/>
<accession>A0ABM0SRV3</accession>
<reference evidence="13" key="1">
    <citation type="journal article" date="2014" name="Nat. Commun.">
        <title>The emerging biofuel crop Camelina sativa retains a highly undifferentiated hexaploid genome structure.</title>
        <authorList>
            <person name="Kagale S."/>
            <person name="Koh C."/>
            <person name="Nixon J."/>
            <person name="Bollina V."/>
            <person name="Clarke W.E."/>
            <person name="Tuteja R."/>
            <person name="Spillane C."/>
            <person name="Robinson S.J."/>
            <person name="Links M.G."/>
            <person name="Clarke C."/>
            <person name="Higgins E.E."/>
            <person name="Huebert T."/>
            <person name="Sharpe A.G."/>
            <person name="Parkin I.A."/>
        </authorList>
    </citation>
    <scope>NUCLEOTIDE SEQUENCE [LARGE SCALE GENOMIC DNA]</scope>
    <source>
        <strain evidence="13">cv. DH55</strain>
    </source>
</reference>
<evidence type="ECO:0000256" key="7">
    <source>
        <dbReference type="ARBA" id="ARBA00023180"/>
    </source>
</evidence>
<evidence type="ECO:0000259" key="12">
    <source>
        <dbReference type="Pfam" id="PF14380"/>
    </source>
</evidence>
<evidence type="ECO:0000256" key="8">
    <source>
        <dbReference type="ARBA" id="ARBA00047899"/>
    </source>
</evidence>
<organism evidence="13 14">
    <name type="scientific">Camelina sativa</name>
    <name type="common">False flax</name>
    <name type="synonym">Myagrum sativum</name>
    <dbReference type="NCBI Taxonomy" id="90675"/>
    <lineage>
        <taxon>Eukaryota</taxon>
        <taxon>Viridiplantae</taxon>
        <taxon>Streptophyta</taxon>
        <taxon>Embryophyta</taxon>
        <taxon>Tracheophyta</taxon>
        <taxon>Spermatophyta</taxon>
        <taxon>Magnoliopsida</taxon>
        <taxon>eudicotyledons</taxon>
        <taxon>Gunneridae</taxon>
        <taxon>Pentapetalae</taxon>
        <taxon>rosids</taxon>
        <taxon>malvids</taxon>
        <taxon>Brassicales</taxon>
        <taxon>Brassicaceae</taxon>
        <taxon>Camelineae</taxon>
        <taxon>Camelina</taxon>
    </lineage>
</organism>
<evidence type="ECO:0000256" key="5">
    <source>
        <dbReference type="ARBA" id="ARBA00022989"/>
    </source>
</evidence>
<keyword evidence="4 10" id="KW-0732">Signal</keyword>
<comment type="catalytic activity">
    <reaction evidence="8">
        <text>L-threonyl-[protein] + ATP = O-phospho-L-threonyl-[protein] + ADP + H(+)</text>
        <dbReference type="Rhea" id="RHEA:46608"/>
        <dbReference type="Rhea" id="RHEA-COMP:11060"/>
        <dbReference type="Rhea" id="RHEA-COMP:11605"/>
        <dbReference type="ChEBI" id="CHEBI:15378"/>
        <dbReference type="ChEBI" id="CHEBI:30013"/>
        <dbReference type="ChEBI" id="CHEBI:30616"/>
        <dbReference type="ChEBI" id="CHEBI:61977"/>
        <dbReference type="ChEBI" id="CHEBI:456216"/>
        <dbReference type="EC" id="2.7.11.1"/>
    </reaction>
</comment>
<comment type="catalytic activity">
    <reaction evidence="9">
        <text>L-seryl-[protein] + ATP = O-phospho-L-seryl-[protein] + ADP + H(+)</text>
        <dbReference type="Rhea" id="RHEA:17989"/>
        <dbReference type="Rhea" id="RHEA-COMP:9863"/>
        <dbReference type="Rhea" id="RHEA-COMP:11604"/>
        <dbReference type="ChEBI" id="CHEBI:15378"/>
        <dbReference type="ChEBI" id="CHEBI:29999"/>
        <dbReference type="ChEBI" id="CHEBI:30616"/>
        <dbReference type="ChEBI" id="CHEBI:83421"/>
        <dbReference type="ChEBI" id="CHEBI:456216"/>
        <dbReference type="EC" id="2.7.11.1"/>
    </reaction>
</comment>
<feature type="chain" id="PRO_5047240602" description="non-specific serine/threonine protein kinase" evidence="10">
    <location>
        <begin position="21"/>
        <end position="303"/>
    </location>
</feature>
<name>A0ABM0SRV3_CAMSA</name>
<dbReference type="PANTHER" id="PTHR33138:SF11">
    <property type="entry name" value="KINASE-LIKE PROTEIN"/>
    <property type="match status" value="1"/>
</dbReference>
<feature type="domain" description="Wall-associated receptor kinase C-terminal" evidence="12">
    <location>
        <begin position="162"/>
        <end position="223"/>
    </location>
</feature>
<protein>
    <recommendedName>
        <fullName evidence="2">non-specific serine/threonine protein kinase</fullName>
        <ecNumber evidence="2">2.7.11.1</ecNumber>
    </recommendedName>
</protein>
<dbReference type="InterPro" id="IPR025287">
    <property type="entry name" value="WAK_GUB"/>
</dbReference>
<feature type="domain" description="Wall-associated receptor kinase C-terminal" evidence="12">
    <location>
        <begin position="230"/>
        <end position="256"/>
    </location>
</feature>
<keyword evidence="7" id="KW-0325">Glycoprotein</keyword>
<keyword evidence="13" id="KW-1185">Reference proteome</keyword>
<feature type="domain" description="Wall-associated receptor kinase galacturonan-binding" evidence="11">
    <location>
        <begin position="33"/>
        <end position="96"/>
    </location>
</feature>
<gene>
    <name evidence="14" type="primary">LOC104701283</name>
</gene>
<evidence type="ECO:0000256" key="9">
    <source>
        <dbReference type="ARBA" id="ARBA00048679"/>
    </source>
</evidence>
<evidence type="ECO:0000256" key="6">
    <source>
        <dbReference type="ARBA" id="ARBA00023136"/>
    </source>
</evidence>
<reference evidence="14" key="2">
    <citation type="submission" date="2025-08" db="UniProtKB">
        <authorList>
            <consortium name="RefSeq"/>
        </authorList>
    </citation>
    <scope>IDENTIFICATION</scope>
    <source>
        <tissue evidence="14">Leaf</tissue>
    </source>
</reference>
<keyword evidence="3" id="KW-0812">Transmembrane</keyword>
<evidence type="ECO:0000256" key="10">
    <source>
        <dbReference type="SAM" id="SignalP"/>
    </source>
</evidence>